<dbReference type="Pfam" id="PF00155">
    <property type="entry name" value="Aminotran_1_2"/>
    <property type="match status" value="1"/>
</dbReference>
<dbReference type="InterPro" id="IPR004838">
    <property type="entry name" value="NHTrfase_class1_PyrdxlP-BS"/>
</dbReference>
<keyword evidence="4 6" id="KW-0808">Transferase</keyword>
<dbReference type="Gene3D" id="3.40.640.10">
    <property type="entry name" value="Type I PLP-dependent aspartate aminotransferase-like (Major domain)"/>
    <property type="match status" value="1"/>
</dbReference>
<name>A0A0C9NY93_LACPA</name>
<evidence type="ECO:0000259" key="7">
    <source>
        <dbReference type="Pfam" id="PF00155"/>
    </source>
</evidence>
<dbReference type="FunFam" id="3.40.640.10:FF:000033">
    <property type="entry name" value="Aspartate aminotransferase"/>
    <property type="match status" value="1"/>
</dbReference>
<dbReference type="CDD" id="cd00609">
    <property type="entry name" value="AAT_like"/>
    <property type="match status" value="1"/>
</dbReference>
<sequence>MHLAKRILNVAPSATLALSNQTKALKAKGADVIDLSIGQPDFQTPKTIDEAAIAAIQAGNASFYTAATGIPELKQAISDRIFAQDGVRYPASQIVATTGAKFALYALFQVYLNPGDEVLIPVPYWVSYEEQIKLASGTPHLVMPSEGHKVSVDDLEAARTDKTRALIINSPQNPSGVVYTRTELTLIGNWALQHHILVITDDIYRDLIYNGTTFTAMISINPDIVANTVLISGVSKSYAMTGWRIGYAAGPEKLMQAMATFISHTTSNPAAVSEYAAVAALTGDQQIVETMRQAFEERLNLFYDLLAEIPGFDMGDKPQGAFYLFPNIKRAAQLSHYGTVDDFISALLAETGVAIVPGRAFGMPDHARISYCKDLDSLREAARRIREFVGK</sequence>
<dbReference type="InterPro" id="IPR015424">
    <property type="entry name" value="PyrdxlP-dep_Trfase"/>
</dbReference>
<dbReference type="InterPro" id="IPR050596">
    <property type="entry name" value="AspAT/PAT-like"/>
</dbReference>
<proteinExistence type="inferred from homology"/>
<comment type="similarity">
    <text evidence="2 6">Belongs to the class-I pyridoxal-phosphate-dependent aminotransferase family.</text>
</comment>
<dbReference type="EC" id="2.6.1.-" evidence="6"/>
<dbReference type="RefSeq" id="WP_003565617.1">
    <property type="nucleotide sequence ID" value="NZ_BAYM01000090.1"/>
</dbReference>
<evidence type="ECO:0000256" key="3">
    <source>
        <dbReference type="ARBA" id="ARBA00022576"/>
    </source>
</evidence>
<dbReference type="EMBL" id="BAYM01000090">
    <property type="protein sequence ID" value="GAN36965.1"/>
    <property type="molecule type" value="Genomic_DNA"/>
</dbReference>
<comment type="caution">
    <text evidence="8">The sequence shown here is derived from an EMBL/GenBank/DDBJ whole genome shotgun (WGS) entry which is preliminary data.</text>
</comment>
<evidence type="ECO:0000313" key="8">
    <source>
        <dbReference type="EMBL" id="GAN36965.1"/>
    </source>
</evidence>
<evidence type="ECO:0000256" key="6">
    <source>
        <dbReference type="RuleBase" id="RU000481"/>
    </source>
</evidence>
<dbReference type="InterPro" id="IPR004839">
    <property type="entry name" value="Aminotransferase_I/II_large"/>
</dbReference>
<evidence type="ECO:0000256" key="2">
    <source>
        <dbReference type="ARBA" id="ARBA00007441"/>
    </source>
</evidence>
<accession>A0A0C9NY93</accession>
<reference evidence="9" key="1">
    <citation type="submission" date="2014-05" db="EMBL/GenBank/DDBJ databases">
        <title>Whole genome sequencing of Lactobacillus casei NRIC0644.</title>
        <authorList>
            <person name="Atarashi H."/>
            <person name="Yoshida Y."/>
            <person name="Fujimura S."/>
            <person name="Tanaka N."/>
            <person name="Shiwa Y."/>
            <person name="Yoshikawa H."/>
            <person name="Okada S."/>
            <person name="Nakagawa J."/>
        </authorList>
    </citation>
    <scope>NUCLEOTIDE SEQUENCE [LARGE SCALE GENOMIC DNA]</scope>
    <source>
        <strain evidence="9">NRIC0644</strain>
    </source>
</reference>
<dbReference type="PRINTS" id="PR00753">
    <property type="entry name" value="ACCSYNTHASE"/>
</dbReference>
<dbReference type="InterPro" id="IPR015421">
    <property type="entry name" value="PyrdxlP-dep_Trfase_major"/>
</dbReference>
<organism evidence="8 9">
    <name type="scientific">Lacticaseibacillus paracasei NRIC 0644</name>
    <dbReference type="NCBI Taxonomy" id="1435038"/>
    <lineage>
        <taxon>Bacteria</taxon>
        <taxon>Bacillati</taxon>
        <taxon>Bacillota</taxon>
        <taxon>Bacilli</taxon>
        <taxon>Lactobacillales</taxon>
        <taxon>Lactobacillaceae</taxon>
        <taxon>Lacticaseibacillus</taxon>
    </lineage>
</organism>
<keyword evidence="3 6" id="KW-0032">Aminotransferase</keyword>
<dbReference type="Proteomes" id="UP000032552">
    <property type="component" value="Unassembled WGS sequence"/>
</dbReference>
<dbReference type="SMR" id="A0A0C9NY93"/>
<dbReference type="InterPro" id="IPR015422">
    <property type="entry name" value="PyrdxlP-dep_Trfase_small"/>
</dbReference>
<keyword evidence="5" id="KW-0663">Pyridoxal phosphate</keyword>
<evidence type="ECO:0000256" key="5">
    <source>
        <dbReference type="ARBA" id="ARBA00022898"/>
    </source>
</evidence>
<dbReference type="GO" id="GO:0030170">
    <property type="term" value="F:pyridoxal phosphate binding"/>
    <property type="evidence" value="ECO:0007669"/>
    <property type="project" value="InterPro"/>
</dbReference>
<dbReference type="PANTHER" id="PTHR46383">
    <property type="entry name" value="ASPARTATE AMINOTRANSFERASE"/>
    <property type="match status" value="1"/>
</dbReference>
<dbReference type="SUPFAM" id="SSF53383">
    <property type="entry name" value="PLP-dependent transferases"/>
    <property type="match status" value="1"/>
</dbReference>
<evidence type="ECO:0000256" key="4">
    <source>
        <dbReference type="ARBA" id="ARBA00022679"/>
    </source>
</evidence>
<dbReference type="GO" id="GO:0008483">
    <property type="term" value="F:transaminase activity"/>
    <property type="evidence" value="ECO:0007669"/>
    <property type="project" value="UniProtKB-KW"/>
</dbReference>
<dbReference type="GO" id="GO:0006520">
    <property type="term" value="P:amino acid metabolic process"/>
    <property type="evidence" value="ECO:0007669"/>
    <property type="project" value="InterPro"/>
</dbReference>
<dbReference type="PANTHER" id="PTHR46383:SF1">
    <property type="entry name" value="ASPARTATE AMINOTRANSFERASE"/>
    <property type="match status" value="1"/>
</dbReference>
<feature type="domain" description="Aminotransferase class I/classII large" evidence="7">
    <location>
        <begin position="31"/>
        <end position="385"/>
    </location>
</feature>
<protein>
    <recommendedName>
        <fullName evidence="6">Aminotransferase</fullName>
        <ecNumber evidence="6">2.6.1.-</ecNumber>
    </recommendedName>
</protein>
<dbReference type="PROSITE" id="PS00105">
    <property type="entry name" value="AA_TRANSFER_CLASS_1"/>
    <property type="match status" value="1"/>
</dbReference>
<evidence type="ECO:0000313" key="9">
    <source>
        <dbReference type="Proteomes" id="UP000032552"/>
    </source>
</evidence>
<gene>
    <name evidence="8" type="ORF">LC0644_1554</name>
</gene>
<evidence type="ECO:0000256" key="1">
    <source>
        <dbReference type="ARBA" id="ARBA00001933"/>
    </source>
</evidence>
<dbReference type="AlphaFoldDB" id="A0A0C9NY93"/>
<dbReference type="Gene3D" id="3.90.1150.10">
    <property type="entry name" value="Aspartate Aminotransferase, domain 1"/>
    <property type="match status" value="1"/>
</dbReference>
<comment type="cofactor">
    <cofactor evidence="1 6">
        <name>pyridoxal 5'-phosphate</name>
        <dbReference type="ChEBI" id="CHEBI:597326"/>
    </cofactor>
</comment>
<dbReference type="GeneID" id="57090150"/>